<dbReference type="OrthoDB" id="31112at2157"/>
<dbReference type="InterPro" id="IPR033412">
    <property type="entry name" value="PFOR_II"/>
</dbReference>
<evidence type="ECO:0000313" key="10">
    <source>
        <dbReference type="Proteomes" id="UP000316217"/>
    </source>
</evidence>
<dbReference type="SUPFAM" id="SSF52518">
    <property type="entry name" value="Thiamin diphosphate-binding fold (THDP-binding)"/>
    <property type="match status" value="1"/>
</dbReference>
<evidence type="ECO:0000313" key="9">
    <source>
        <dbReference type="Proteomes" id="UP000277582"/>
    </source>
</evidence>
<evidence type="ECO:0000259" key="6">
    <source>
        <dbReference type="Pfam" id="PF17147"/>
    </source>
</evidence>
<keyword evidence="3" id="KW-0560">Oxidoreductase</keyword>
<dbReference type="InterPro" id="IPR029061">
    <property type="entry name" value="THDP-binding"/>
</dbReference>
<dbReference type="NCBIfam" id="NF006412">
    <property type="entry name" value="PRK08659.1"/>
    <property type="match status" value="1"/>
</dbReference>
<dbReference type="Gene3D" id="3.40.50.970">
    <property type="match status" value="1"/>
</dbReference>
<organism evidence="7 9">
    <name type="scientific">Candidatus Methanodesulfokora washburnensis</name>
    <dbReference type="NCBI Taxonomy" id="2478471"/>
    <lineage>
        <taxon>Archaea</taxon>
        <taxon>Thermoproteota</taxon>
        <taxon>Candidatus Korarchaeia</taxon>
        <taxon>Candidatus Korarchaeia incertae sedis</taxon>
        <taxon>Candidatus Methanodesulfokora</taxon>
    </lineage>
</organism>
<comment type="subunit">
    <text evidence="1">Heterodimer composed of an alpha and a beta subunit.</text>
</comment>
<name>A0A3R9R0I5_9CREN</name>
<sequence length="375" mass="40860">MSGKGERKLVIGYDALTDAAIMAGCRFFAGYPITPATEIAEEMARKLPKVGGIFIQMEDEMASLMAAIGASLSGLKAMTATSGPGFSLMQEAIGFAAITETPVVIVDAQRVGPSTGMVTMPAQGDVIQARFGSHGDYSIIAIAPSSVQDIFEHTVMAFNYSELYRTPVILLLDEILVHLREPAVIPDKMEVVERMKPSVPPEEFIPYGGEIQREMPSVGDGYNLLIESVLHDEIGRRIGTDSIKGSRMIKRLWNKIEGNVEKIAKEEFFMMDDADIAIVAYGSPFRSAIKAAKIARSMGIRVGVVKLITLWPFHDSMIRRVSEQVKAFVVPEMNMGKMAREVKRAAGEKRVISVPKLGGSLHTPEDILSAVKEVA</sequence>
<dbReference type="Pfam" id="PF01855">
    <property type="entry name" value="POR_N"/>
    <property type="match status" value="1"/>
</dbReference>
<dbReference type="GO" id="GO:0019164">
    <property type="term" value="F:pyruvate synthase activity"/>
    <property type="evidence" value="ECO:0007669"/>
    <property type="project" value="UniProtKB-ARBA"/>
</dbReference>
<dbReference type="Gene3D" id="3.40.50.920">
    <property type="match status" value="1"/>
</dbReference>
<dbReference type="EMBL" id="RXII01000049">
    <property type="protein sequence ID" value="RZN62303.1"/>
    <property type="molecule type" value="Genomic_DNA"/>
</dbReference>
<comment type="caution">
    <text evidence="7">The sequence shown here is derived from an EMBL/GenBank/DDBJ whole genome shotgun (WGS) entry which is preliminary data.</text>
</comment>
<evidence type="ECO:0000256" key="3">
    <source>
        <dbReference type="ARBA" id="ARBA00023002"/>
    </source>
</evidence>
<dbReference type="CDD" id="cd07034">
    <property type="entry name" value="TPP_PYR_PFOR_IOR-alpha_like"/>
    <property type="match status" value="1"/>
</dbReference>
<dbReference type="InterPro" id="IPR002880">
    <property type="entry name" value="Pyrv_Fd/Flavodoxin_OxRdtase_N"/>
</dbReference>
<evidence type="ECO:0000256" key="1">
    <source>
        <dbReference type="ARBA" id="ARBA00011631"/>
    </source>
</evidence>
<keyword evidence="9" id="KW-1185">Reference proteome</keyword>
<comment type="catalytic activity">
    <reaction evidence="4">
        <text>a 2-oxocarboxylate + 2 oxidized [2Fe-2S]-[ferredoxin] + CoA = an acyl-CoA + 2 reduced [2Fe-2S]-[ferredoxin] + CO2 + H(+)</text>
        <dbReference type="Rhea" id="RHEA:42316"/>
        <dbReference type="Rhea" id="RHEA-COMP:10000"/>
        <dbReference type="Rhea" id="RHEA-COMP:10001"/>
        <dbReference type="ChEBI" id="CHEBI:15378"/>
        <dbReference type="ChEBI" id="CHEBI:16526"/>
        <dbReference type="ChEBI" id="CHEBI:33737"/>
        <dbReference type="ChEBI" id="CHEBI:33738"/>
        <dbReference type="ChEBI" id="CHEBI:35179"/>
        <dbReference type="ChEBI" id="CHEBI:57287"/>
        <dbReference type="ChEBI" id="CHEBI:58342"/>
        <dbReference type="EC" id="1.2.7.11"/>
    </reaction>
</comment>
<dbReference type="InterPro" id="IPR009014">
    <property type="entry name" value="Transketo_C/PFOR_II"/>
</dbReference>
<evidence type="ECO:0000256" key="2">
    <source>
        <dbReference type="ARBA" id="ARBA00012691"/>
    </source>
</evidence>
<dbReference type="EMBL" id="RCOS01000173">
    <property type="protein sequence ID" value="RSN71528.1"/>
    <property type="molecule type" value="Genomic_DNA"/>
</dbReference>
<reference evidence="8 10" key="2">
    <citation type="journal article" date="2019" name="Nat. Microbiol.">
        <title>Wide diversity of methane and short-chain alkane metabolisms in uncultured archaea.</title>
        <authorList>
            <person name="Borrel G."/>
            <person name="Adam P.S."/>
            <person name="McKay L.J."/>
            <person name="Chen L.X."/>
            <person name="Sierra-Garcia I.N."/>
            <person name="Sieber C.M."/>
            <person name="Letourneur Q."/>
            <person name="Ghozlane A."/>
            <person name="Andersen G.L."/>
            <person name="Li W.J."/>
            <person name="Hallam S.J."/>
            <person name="Muyzer G."/>
            <person name="de Oliveira V.M."/>
            <person name="Inskeep W.P."/>
            <person name="Banfield J.F."/>
            <person name="Gribaldo S."/>
        </authorList>
    </citation>
    <scope>NUCLEOTIDE SEQUENCE [LARGE SCALE GENOMIC DNA]</scope>
    <source>
        <strain evidence="8">NM4</strain>
    </source>
</reference>
<feature type="domain" description="Pyruvate:ferredoxin oxidoreductase core" evidence="6">
    <location>
        <begin position="274"/>
        <end position="367"/>
    </location>
</feature>
<dbReference type="Pfam" id="PF17147">
    <property type="entry name" value="PFOR_II"/>
    <property type="match status" value="1"/>
</dbReference>
<dbReference type="GO" id="GO:0018491">
    <property type="term" value="F:2-oxobutyrate synthase activity"/>
    <property type="evidence" value="ECO:0007669"/>
    <property type="project" value="UniProtKB-ARBA"/>
</dbReference>
<dbReference type="AlphaFoldDB" id="A0A3R9R0I5"/>
<protein>
    <recommendedName>
        <fullName evidence="2">2-oxoacid oxidoreductase (ferredoxin)</fullName>
        <ecNumber evidence="2">1.2.7.11</ecNumber>
    </recommendedName>
</protein>
<dbReference type="RefSeq" id="WP_125672924.1">
    <property type="nucleotide sequence ID" value="NZ_RCOS01000173.1"/>
</dbReference>
<evidence type="ECO:0000256" key="4">
    <source>
        <dbReference type="ARBA" id="ARBA00048893"/>
    </source>
</evidence>
<gene>
    <name evidence="7" type="ORF">D6D85_15820</name>
    <name evidence="8" type="ORF">EF810_03215</name>
</gene>
<evidence type="ECO:0000313" key="8">
    <source>
        <dbReference type="EMBL" id="RZN62303.1"/>
    </source>
</evidence>
<reference evidence="7 9" key="1">
    <citation type="submission" date="2018-10" db="EMBL/GenBank/DDBJ databases">
        <title>Co-occurring genomic capacity for anaerobic methane metabolism and dissimilatory sulfite reduction discovered in the Korarchaeota.</title>
        <authorList>
            <person name="Mckay L.J."/>
            <person name="Dlakic M."/>
            <person name="Fields M.W."/>
            <person name="Delmont T.O."/>
            <person name="Eren A.M."/>
            <person name="Jay Z.J."/>
            <person name="Klingelsmith K.B."/>
            <person name="Rusch D.B."/>
            <person name="Inskeep W.P."/>
        </authorList>
    </citation>
    <scope>NUCLEOTIDE SEQUENCE [LARGE SCALE GENOMIC DNA]</scope>
    <source>
        <strain evidence="7 9">MDKW</strain>
    </source>
</reference>
<accession>A0A3R9R0I5</accession>
<dbReference type="FunFam" id="3.40.50.970:FF:000022">
    <property type="entry name" value="2-oxoglutarate ferredoxin oxidoreductase alpha subunit"/>
    <property type="match status" value="1"/>
</dbReference>
<dbReference type="PANTHER" id="PTHR43088">
    <property type="entry name" value="SUBUNIT OF PYRUVATE:FLAVODOXIN OXIDOREDUCTASE-RELATED"/>
    <property type="match status" value="1"/>
</dbReference>
<feature type="domain" description="Pyruvate flavodoxin/ferredoxin oxidoreductase pyrimidine binding" evidence="5">
    <location>
        <begin position="19"/>
        <end position="235"/>
    </location>
</feature>
<dbReference type="InterPro" id="IPR052368">
    <property type="entry name" value="2-oxoacid_oxidoreductase"/>
</dbReference>
<dbReference type="EC" id="1.2.7.11" evidence="2"/>
<dbReference type="Proteomes" id="UP000316217">
    <property type="component" value="Unassembled WGS sequence"/>
</dbReference>
<dbReference type="SUPFAM" id="SSF52922">
    <property type="entry name" value="TK C-terminal domain-like"/>
    <property type="match status" value="1"/>
</dbReference>
<proteinExistence type="predicted"/>
<evidence type="ECO:0000259" key="5">
    <source>
        <dbReference type="Pfam" id="PF01855"/>
    </source>
</evidence>
<evidence type="ECO:0000313" key="7">
    <source>
        <dbReference type="EMBL" id="RSN71528.1"/>
    </source>
</evidence>
<dbReference type="PANTHER" id="PTHR43088:SF1">
    <property type="entry name" value="SUBUNIT OF PYRUVATE:FLAVODOXIN OXIDOREDUCTASE"/>
    <property type="match status" value="1"/>
</dbReference>
<dbReference type="Proteomes" id="UP000277582">
    <property type="component" value="Unassembled WGS sequence"/>
</dbReference>